<evidence type="ECO:0000256" key="10">
    <source>
        <dbReference type="SAM" id="Coils"/>
    </source>
</evidence>
<dbReference type="AlphaFoldDB" id="A0A8I1A2P4"/>
<evidence type="ECO:0000313" key="13">
    <source>
        <dbReference type="Proteomes" id="UP000633619"/>
    </source>
</evidence>
<keyword evidence="7 9" id="KW-0234">DNA repair</keyword>
<comment type="function">
    <text evidence="1 9">May be involved in recombinational repair of damaged DNA.</text>
</comment>
<dbReference type="GO" id="GO:0043590">
    <property type="term" value="C:bacterial nucleoid"/>
    <property type="evidence" value="ECO:0007669"/>
    <property type="project" value="TreeGrafter"/>
</dbReference>
<keyword evidence="4" id="KW-0547">Nucleotide-binding</keyword>
<dbReference type="GO" id="GO:0006281">
    <property type="term" value="P:DNA repair"/>
    <property type="evidence" value="ECO:0007669"/>
    <property type="project" value="UniProtKB-KW"/>
</dbReference>
<evidence type="ECO:0000313" key="12">
    <source>
        <dbReference type="EMBL" id="MBH8594422.1"/>
    </source>
</evidence>
<sequence length="568" mass="64777">MLKELVIRHFAIIEEVHIAFDHGFHVLTGETGAGKSILIDALGLVAGGRASADFVRHGEGKAEIEAVFELDPEHAARAPLVEWGFDEEELDQIIIRREITAQGKSTCRINGRVVTLSLLKQVGPRLIDISGQHEHQSLLKTEEHLEWLDHFGGEEILSLRRQYEEIYVSYDKVKRQLEQLRKNQRDLDRRLDLLRFQADEIEAAQLTPGEEEALESEHKRLASAEKLMVHSAKAYEYLNGEQGGISLVQEAISHLSQIAEVDESLENVAELARSACYQLEEAAHEIARYQDNFEFDPKRLYEVEERIHLIHQLKRKYGDSIEEILAYKEQVDQELHELENHEEIEAELSAKCRQYTEQLKELAQKLTSKRKKAASALETRVEQELKDLNMGSTVFHVAFFPEPYRHDVFYAHGQDQIEFQIAPNPGEPLKPLAKIASGGELSRLMLALKCIFTEVNRNDTLVFDEIDTGVSGRAAQAIAEKIAFLSNRHQVLCVTHLPQVACMADCHMYIAKEVLQSKTRTKVKKLDMEGRTIELARMLGGVEVTSTTRNHAREMIRLAEEQKKQYVR</sequence>
<dbReference type="NCBIfam" id="TIGR00634">
    <property type="entry name" value="recN"/>
    <property type="match status" value="1"/>
</dbReference>
<dbReference type="InterPro" id="IPR027417">
    <property type="entry name" value="P-loop_NTPase"/>
</dbReference>
<evidence type="ECO:0000256" key="6">
    <source>
        <dbReference type="ARBA" id="ARBA00022840"/>
    </source>
</evidence>
<feature type="coiled-coil region" evidence="10">
    <location>
        <begin position="163"/>
        <end position="197"/>
    </location>
</feature>
<dbReference type="GO" id="GO:0005524">
    <property type="term" value="F:ATP binding"/>
    <property type="evidence" value="ECO:0007669"/>
    <property type="project" value="UniProtKB-KW"/>
</dbReference>
<dbReference type="Proteomes" id="UP000633619">
    <property type="component" value="Unassembled WGS sequence"/>
</dbReference>
<dbReference type="FunFam" id="3.40.50.300:FF:000319">
    <property type="entry name" value="DNA repair protein RecN"/>
    <property type="match status" value="1"/>
</dbReference>
<feature type="domain" description="RecF/RecN/SMC N-terminal" evidence="11">
    <location>
        <begin position="1"/>
        <end position="508"/>
    </location>
</feature>
<gene>
    <name evidence="12" type="primary">recN</name>
    <name evidence="12" type="ORF">I8U20_03660</name>
</gene>
<keyword evidence="5 9" id="KW-0227">DNA damage</keyword>
<proteinExistence type="inferred from homology"/>
<evidence type="ECO:0000259" key="11">
    <source>
        <dbReference type="Pfam" id="PF02463"/>
    </source>
</evidence>
<evidence type="ECO:0000256" key="5">
    <source>
        <dbReference type="ARBA" id="ARBA00022763"/>
    </source>
</evidence>
<comment type="caution">
    <text evidence="12">The sequence shown here is derived from an EMBL/GenBank/DDBJ whole genome shotgun (WGS) entry which is preliminary data.</text>
</comment>
<keyword evidence="10" id="KW-0175">Coiled coil</keyword>
<dbReference type="CDD" id="cd03241">
    <property type="entry name" value="ABC_RecN"/>
    <property type="match status" value="2"/>
</dbReference>
<protein>
    <recommendedName>
        <fullName evidence="3 9">DNA repair protein RecN</fullName>
    </recommendedName>
    <alternativeName>
        <fullName evidence="8 9">Recombination protein N</fullName>
    </alternativeName>
</protein>
<dbReference type="Gene3D" id="3.40.50.300">
    <property type="entry name" value="P-loop containing nucleotide triphosphate hydrolases"/>
    <property type="match status" value="2"/>
</dbReference>
<evidence type="ECO:0000256" key="3">
    <source>
        <dbReference type="ARBA" id="ARBA00021315"/>
    </source>
</evidence>
<reference evidence="12 13" key="1">
    <citation type="submission" date="2020-12" db="EMBL/GenBank/DDBJ databases">
        <title>WGS of Thermoactinomyces spp.</title>
        <authorList>
            <person name="Cheng K."/>
        </authorList>
    </citation>
    <scope>NUCLEOTIDE SEQUENCE [LARGE SCALE GENOMIC DNA]</scope>
    <source>
        <strain evidence="13">CICC 10671\DSM 43846</strain>
    </source>
</reference>
<dbReference type="EMBL" id="JAECVW010000002">
    <property type="protein sequence ID" value="MBH8594422.1"/>
    <property type="molecule type" value="Genomic_DNA"/>
</dbReference>
<dbReference type="PANTHER" id="PTHR11059:SF0">
    <property type="entry name" value="DNA REPAIR PROTEIN RECN"/>
    <property type="match status" value="1"/>
</dbReference>
<dbReference type="FunFam" id="3.40.50.300:FF:000356">
    <property type="entry name" value="DNA repair protein RecN"/>
    <property type="match status" value="1"/>
</dbReference>
<evidence type="ECO:0000256" key="1">
    <source>
        <dbReference type="ARBA" id="ARBA00003618"/>
    </source>
</evidence>
<organism evidence="12 13">
    <name type="scientific">Thermoactinomyces intermedius</name>
    <dbReference type="NCBI Taxonomy" id="2024"/>
    <lineage>
        <taxon>Bacteria</taxon>
        <taxon>Bacillati</taxon>
        <taxon>Bacillota</taxon>
        <taxon>Bacilli</taxon>
        <taxon>Bacillales</taxon>
        <taxon>Thermoactinomycetaceae</taxon>
        <taxon>Thermoactinomyces</taxon>
    </lineage>
</organism>
<evidence type="ECO:0000256" key="7">
    <source>
        <dbReference type="ARBA" id="ARBA00023204"/>
    </source>
</evidence>
<evidence type="ECO:0000256" key="2">
    <source>
        <dbReference type="ARBA" id="ARBA00009441"/>
    </source>
</evidence>
<dbReference type="SUPFAM" id="SSF52540">
    <property type="entry name" value="P-loop containing nucleoside triphosphate hydrolases"/>
    <property type="match status" value="1"/>
</dbReference>
<dbReference type="PIRSF" id="PIRSF003128">
    <property type="entry name" value="RecN"/>
    <property type="match status" value="1"/>
</dbReference>
<evidence type="ECO:0000256" key="4">
    <source>
        <dbReference type="ARBA" id="ARBA00022741"/>
    </source>
</evidence>
<dbReference type="NCBIfam" id="NF008121">
    <property type="entry name" value="PRK10869.1"/>
    <property type="match status" value="1"/>
</dbReference>
<dbReference type="InterPro" id="IPR003395">
    <property type="entry name" value="RecF/RecN/SMC_N"/>
</dbReference>
<accession>A0A8I1A2P4</accession>
<dbReference type="GO" id="GO:0009432">
    <property type="term" value="P:SOS response"/>
    <property type="evidence" value="ECO:0007669"/>
    <property type="project" value="TreeGrafter"/>
</dbReference>
<dbReference type="InterPro" id="IPR004604">
    <property type="entry name" value="DNA_recomb/repair_RecN"/>
</dbReference>
<evidence type="ECO:0000256" key="9">
    <source>
        <dbReference type="PIRNR" id="PIRNR003128"/>
    </source>
</evidence>
<evidence type="ECO:0000256" key="8">
    <source>
        <dbReference type="ARBA" id="ARBA00033408"/>
    </source>
</evidence>
<comment type="similarity">
    <text evidence="2 9">Belongs to the RecN family.</text>
</comment>
<dbReference type="Pfam" id="PF02463">
    <property type="entry name" value="SMC_N"/>
    <property type="match status" value="1"/>
</dbReference>
<keyword evidence="13" id="KW-1185">Reference proteome</keyword>
<keyword evidence="6" id="KW-0067">ATP-binding</keyword>
<dbReference type="PANTHER" id="PTHR11059">
    <property type="entry name" value="DNA REPAIR PROTEIN RECN"/>
    <property type="match status" value="1"/>
</dbReference>
<name>A0A8I1A2P4_THEIN</name>
<dbReference type="GO" id="GO:0006310">
    <property type="term" value="P:DNA recombination"/>
    <property type="evidence" value="ECO:0007669"/>
    <property type="project" value="InterPro"/>
</dbReference>
<feature type="coiled-coil region" evidence="10">
    <location>
        <begin position="321"/>
        <end position="379"/>
    </location>
</feature>
<dbReference type="RefSeq" id="WP_181731681.1">
    <property type="nucleotide sequence ID" value="NZ_JACEIR010000003.1"/>
</dbReference>